<feature type="compositionally biased region" description="Low complexity" evidence="1">
    <location>
        <begin position="28"/>
        <end position="50"/>
    </location>
</feature>
<sequence>MQRPILALLASIAGTAFAATAVEAQSTPAASPAVSAPRSAPSGAASSRGPDGYRLLVEAGRDGALPGDAAGIAVMTLPRPANNPGPQRDIAVAKRASGPDLAAVAGQLPDLGWYDRSVGEPCRIDWSERCGWLSEALAADLKAKLRDAGAEPAEHSEPYYYVSRFGPAERLLVSRTARFGDGDFTLVFALADRDGNIETTVALPLTRSAQGLETGDESANLAVLAASQDDLGAVYLTVDTPSRCGDRPRRAGLLVKTDADVASAVWVSPFNVSDTNVVINGDRVYAASGGSCEKDYLYELDAASGTITGRNLLPTAADFLVGAGDHLLLDLYEGAMGYRLR</sequence>
<dbReference type="EMBL" id="JAFMPY010000001">
    <property type="protein sequence ID" value="MBO0902045.1"/>
    <property type="molecule type" value="Genomic_DNA"/>
</dbReference>
<feature type="region of interest" description="Disordered" evidence="1">
    <location>
        <begin position="28"/>
        <end position="51"/>
    </location>
</feature>
<feature type="chain" id="PRO_5045481217" evidence="2">
    <location>
        <begin position="19"/>
        <end position="341"/>
    </location>
</feature>
<dbReference type="Proteomes" id="UP000664288">
    <property type="component" value="Unassembled WGS sequence"/>
</dbReference>
<reference evidence="3 4" key="1">
    <citation type="submission" date="2021-03" db="EMBL/GenBank/DDBJ databases">
        <title>Whole genome sequence of Jiella sp. MQZ13P-4.</title>
        <authorList>
            <person name="Tuo L."/>
        </authorList>
    </citation>
    <scope>NUCLEOTIDE SEQUENCE [LARGE SCALE GENOMIC DNA]</scope>
    <source>
        <strain evidence="3 4">MQZ13P-4</strain>
    </source>
</reference>
<evidence type="ECO:0000313" key="3">
    <source>
        <dbReference type="EMBL" id="MBO0902045.1"/>
    </source>
</evidence>
<gene>
    <name evidence="3" type="ORF">J1C47_00190</name>
</gene>
<dbReference type="RefSeq" id="WP_207348696.1">
    <property type="nucleotide sequence ID" value="NZ_JAFMPY010000001.1"/>
</dbReference>
<comment type="caution">
    <text evidence="3">The sequence shown here is derived from an EMBL/GenBank/DDBJ whole genome shotgun (WGS) entry which is preliminary data.</text>
</comment>
<proteinExistence type="predicted"/>
<evidence type="ECO:0000313" key="4">
    <source>
        <dbReference type="Proteomes" id="UP000664288"/>
    </source>
</evidence>
<feature type="signal peptide" evidence="2">
    <location>
        <begin position="1"/>
        <end position="18"/>
    </location>
</feature>
<protein>
    <submittedName>
        <fullName evidence="3">Uncharacterized protein</fullName>
    </submittedName>
</protein>
<accession>A0ABS3IXA8</accession>
<evidence type="ECO:0000256" key="1">
    <source>
        <dbReference type="SAM" id="MobiDB-lite"/>
    </source>
</evidence>
<organism evidence="3 4">
    <name type="scientific">Jiella sonneratiae</name>
    <dbReference type="NCBI Taxonomy" id="2816856"/>
    <lineage>
        <taxon>Bacteria</taxon>
        <taxon>Pseudomonadati</taxon>
        <taxon>Pseudomonadota</taxon>
        <taxon>Alphaproteobacteria</taxon>
        <taxon>Hyphomicrobiales</taxon>
        <taxon>Aurantimonadaceae</taxon>
        <taxon>Jiella</taxon>
    </lineage>
</organism>
<name>A0ABS3IXA8_9HYPH</name>
<evidence type="ECO:0000256" key="2">
    <source>
        <dbReference type="SAM" id="SignalP"/>
    </source>
</evidence>
<keyword evidence="4" id="KW-1185">Reference proteome</keyword>
<keyword evidence="2" id="KW-0732">Signal</keyword>